<evidence type="ECO:0000259" key="3">
    <source>
        <dbReference type="Pfam" id="PF25917"/>
    </source>
</evidence>
<name>A0A502FVE6_9PROT</name>
<keyword evidence="6" id="KW-1185">Reference proteome</keyword>
<dbReference type="Gene3D" id="2.40.50.100">
    <property type="match status" value="1"/>
</dbReference>
<sequence length="413" mass="44641">MADGDSSAARRDLLELEPANRSRPEGEAPAHGKTRREGDADDRSSRKEDGEGDAKGADKDKDDGKDGKKGSGKRWPLIIGGVVLLVAILAGGWYWWSHRDLESTDDAYTEGRAVTIAPRVGGYVTELAVNDNQMVKAGDLLLRIDARDYTVQRDQARAQVALARTQLRAAEIDLDVARVRAPAQLAQAEAQRASALASQEQARADERRQRAVDPRATTQSNIDTATAALRVRTAAVAQAEAEVQVASVTQQTIDLAAATVEQRRAAVTQAEAQLAAADLNLSYTEIRAPQDGRVTRRNVERGGLLQPGTTVMNLVTPEVWVAANFKENQLARMRPGQPVEIEIDAFPDMKLRGHIDSVQMGSGARFSAFPSENATGNFVKIVRRVPVKIVIDSPPADRPIPLGLSVVPTVTVE</sequence>
<feature type="compositionally biased region" description="Basic and acidic residues" evidence="1">
    <location>
        <begin position="8"/>
        <end position="69"/>
    </location>
</feature>
<protein>
    <submittedName>
        <fullName evidence="5">HlyD family secretion protein</fullName>
    </submittedName>
</protein>
<accession>A0A502FVE6</accession>
<evidence type="ECO:0000259" key="4">
    <source>
        <dbReference type="Pfam" id="PF25963"/>
    </source>
</evidence>
<proteinExistence type="predicted"/>
<comment type="caution">
    <text evidence="5">The sequence shown here is derived from an EMBL/GenBank/DDBJ whole genome shotgun (WGS) entry which is preliminary data.</text>
</comment>
<dbReference type="PANTHER" id="PTHR30386:SF24">
    <property type="entry name" value="MULTIDRUG RESISTANCE EFFLUX PUMP"/>
    <property type="match status" value="1"/>
</dbReference>
<dbReference type="Gene3D" id="2.40.30.170">
    <property type="match status" value="1"/>
</dbReference>
<dbReference type="Gene3D" id="1.10.287.470">
    <property type="entry name" value="Helix hairpin bin"/>
    <property type="match status" value="1"/>
</dbReference>
<feature type="transmembrane region" description="Helical" evidence="2">
    <location>
        <begin position="75"/>
        <end position="96"/>
    </location>
</feature>
<gene>
    <name evidence="5" type="ORF">EAH89_16110</name>
</gene>
<dbReference type="Proteomes" id="UP000317078">
    <property type="component" value="Unassembled WGS sequence"/>
</dbReference>
<feature type="region of interest" description="Disordered" evidence="1">
    <location>
        <begin position="1"/>
        <end position="71"/>
    </location>
</feature>
<dbReference type="PANTHER" id="PTHR30386">
    <property type="entry name" value="MEMBRANE FUSION SUBUNIT OF EMRAB-TOLC MULTIDRUG EFFLUX PUMP"/>
    <property type="match status" value="1"/>
</dbReference>
<feature type="domain" description="p-hydroxybenzoic acid efflux pump subunit AaeA-like beta-barrel" evidence="4">
    <location>
        <begin position="320"/>
        <end position="406"/>
    </location>
</feature>
<evidence type="ECO:0000256" key="2">
    <source>
        <dbReference type="SAM" id="Phobius"/>
    </source>
</evidence>
<feature type="domain" description="Multidrug resistance protein MdtA-like barrel-sandwich hybrid" evidence="3">
    <location>
        <begin position="112"/>
        <end position="316"/>
    </location>
</feature>
<keyword evidence="2" id="KW-1133">Transmembrane helix</keyword>
<dbReference type="InterPro" id="IPR058625">
    <property type="entry name" value="MdtA-like_BSH"/>
</dbReference>
<keyword evidence="2" id="KW-0472">Membrane</keyword>
<reference evidence="5 6" key="1">
    <citation type="journal article" date="2019" name="Environ. Microbiol.">
        <title>Species interactions and distinct microbial communities in high Arctic permafrost affected cryosols are associated with the CH4 and CO2 gas fluxes.</title>
        <authorList>
            <person name="Altshuler I."/>
            <person name="Hamel J."/>
            <person name="Turney S."/>
            <person name="Magnuson E."/>
            <person name="Levesque R."/>
            <person name="Greer C."/>
            <person name="Whyte L.G."/>
        </authorList>
    </citation>
    <scope>NUCLEOTIDE SEQUENCE [LARGE SCALE GENOMIC DNA]</scope>
    <source>
        <strain evidence="5 6">S9.3B</strain>
    </source>
</reference>
<dbReference type="AlphaFoldDB" id="A0A502FVE6"/>
<dbReference type="Pfam" id="PF25963">
    <property type="entry name" value="Beta-barrel_AAEA"/>
    <property type="match status" value="1"/>
</dbReference>
<evidence type="ECO:0000313" key="6">
    <source>
        <dbReference type="Proteomes" id="UP000317078"/>
    </source>
</evidence>
<feature type="region of interest" description="Disordered" evidence="1">
    <location>
        <begin position="196"/>
        <end position="217"/>
    </location>
</feature>
<feature type="compositionally biased region" description="Basic and acidic residues" evidence="1">
    <location>
        <begin position="202"/>
        <end position="213"/>
    </location>
</feature>
<organism evidence="5 6">
    <name type="scientific">Muricoccus nepalensis</name>
    <dbReference type="NCBI Taxonomy" id="1854500"/>
    <lineage>
        <taxon>Bacteria</taxon>
        <taxon>Pseudomonadati</taxon>
        <taxon>Pseudomonadota</taxon>
        <taxon>Alphaproteobacteria</taxon>
        <taxon>Acetobacterales</taxon>
        <taxon>Roseomonadaceae</taxon>
        <taxon>Muricoccus</taxon>
    </lineage>
</organism>
<dbReference type="OrthoDB" id="9811754at2"/>
<keyword evidence="2" id="KW-0812">Transmembrane</keyword>
<dbReference type="EMBL" id="RCZP01000016">
    <property type="protein sequence ID" value="TPG53498.1"/>
    <property type="molecule type" value="Genomic_DNA"/>
</dbReference>
<dbReference type="InterPro" id="IPR050739">
    <property type="entry name" value="MFP"/>
</dbReference>
<evidence type="ECO:0000313" key="5">
    <source>
        <dbReference type="EMBL" id="TPG53498.1"/>
    </source>
</evidence>
<dbReference type="InterPro" id="IPR058634">
    <property type="entry name" value="AaeA-lik-b-barrel"/>
</dbReference>
<evidence type="ECO:0000256" key="1">
    <source>
        <dbReference type="SAM" id="MobiDB-lite"/>
    </source>
</evidence>
<dbReference type="RefSeq" id="WP_140884730.1">
    <property type="nucleotide sequence ID" value="NZ_RCZP01000016.1"/>
</dbReference>
<dbReference type="Pfam" id="PF25917">
    <property type="entry name" value="BSH_RND"/>
    <property type="match status" value="1"/>
</dbReference>
<dbReference type="SUPFAM" id="SSF111369">
    <property type="entry name" value="HlyD-like secretion proteins"/>
    <property type="match status" value="2"/>
</dbReference>